<dbReference type="RefSeq" id="WP_057741941.1">
    <property type="nucleotide sequence ID" value="NZ_JQBW01000010.1"/>
</dbReference>
<organism evidence="5 6">
    <name type="scientific">Limosilactobacillus secaliphilus</name>
    <dbReference type="NCBI Taxonomy" id="396268"/>
    <lineage>
        <taxon>Bacteria</taxon>
        <taxon>Bacillati</taxon>
        <taxon>Bacillota</taxon>
        <taxon>Bacilli</taxon>
        <taxon>Lactobacillales</taxon>
        <taxon>Lactobacillaceae</taxon>
        <taxon>Limosilactobacillus</taxon>
    </lineage>
</organism>
<dbReference type="Pfam" id="PF00295">
    <property type="entry name" value="Glyco_hydro_28"/>
    <property type="match status" value="1"/>
</dbReference>
<evidence type="ECO:0000256" key="3">
    <source>
        <dbReference type="ARBA" id="ARBA00023295"/>
    </source>
</evidence>
<keyword evidence="3 4" id="KW-0326">Glycosidase</keyword>
<dbReference type="InterPro" id="IPR000743">
    <property type="entry name" value="Glyco_hydro_28"/>
</dbReference>
<reference evidence="5 6" key="1">
    <citation type="journal article" date="2015" name="Genome Announc.">
        <title>Expanding the biotechnology potential of lactobacilli through comparative genomics of 213 strains and associated genera.</title>
        <authorList>
            <person name="Sun Z."/>
            <person name="Harris H.M."/>
            <person name="McCann A."/>
            <person name="Guo C."/>
            <person name="Argimon S."/>
            <person name="Zhang W."/>
            <person name="Yang X."/>
            <person name="Jeffery I.B."/>
            <person name="Cooney J.C."/>
            <person name="Kagawa T.F."/>
            <person name="Liu W."/>
            <person name="Song Y."/>
            <person name="Salvetti E."/>
            <person name="Wrobel A."/>
            <person name="Rasinkangas P."/>
            <person name="Parkhill J."/>
            <person name="Rea M.C."/>
            <person name="O'Sullivan O."/>
            <person name="Ritari J."/>
            <person name="Douillard F.P."/>
            <person name="Paul Ross R."/>
            <person name="Yang R."/>
            <person name="Briner A.E."/>
            <person name="Felis G.E."/>
            <person name="de Vos W.M."/>
            <person name="Barrangou R."/>
            <person name="Klaenhammer T.R."/>
            <person name="Caufield P.W."/>
            <person name="Cui Y."/>
            <person name="Zhang H."/>
            <person name="O'Toole P.W."/>
        </authorList>
    </citation>
    <scope>NUCLEOTIDE SEQUENCE [LARGE SCALE GENOMIC DNA]</scope>
    <source>
        <strain evidence="5 6">DSM 17896</strain>
    </source>
</reference>
<protein>
    <submittedName>
        <fullName evidence="5">Polygalacturonase</fullName>
    </submittedName>
</protein>
<sequence length="428" mass="47343">MQKESTIVLSASQYAPHKLVTDEIQSAINKLDAIGGGHLVLTGGQFFVSSLAFCSNLHFTVESDASLFFTDDRSTYPILYTRWEGHEQSMYRACLYADHVENLTLDGGGVIDGNGSDWWIEFRAKHKKVDHARPYLLSIEHSKRVRISQLKFTNSPAWTLHPYDCDDVVIDGVSVKNPADSPNTDGCDPESCRNLRIVNSEFNVGDDCIAIKAGTEDAYQPIACDGVVIANCNMLHGHGGVVIGSEMSGDVKNIAITNCTFIDTDRGIRFKTRRGRGGAIDNILINNIIMNNVLCPVVMNLYYFCGEKGKEKLVWDKNPYPVSEITPSIKHIRISNVNAEHVRSCAGIIYGLPEMPIEDVHITSSSFYLDQDAEPATPAMFADAPELTKKGFFMENTKNCELSDLLVVGSDEAPLFHDKANEKLVKNL</sequence>
<dbReference type="GO" id="GO:0005975">
    <property type="term" value="P:carbohydrate metabolic process"/>
    <property type="evidence" value="ECO:0007669"/>
    <property type="project" value="InterPro"/>
</dbReference>
<dbReference type="InterPro" id="IPR051801">
    <property type="entry name" value="GH28_Enzymes"/>
</dbReference>
<evidence type="ECO:0000256" key="4">
    <source>
        <dbReference type="RuleBase" id="RU361169"/>
    </source>
</evidence>
<dbReference type="PROSITE" id="PS00502">
    <property type="entry name" value="POLYGALACTURONASE"/>
    <property type="match status" value="1"/>
</dbReference>
<dbReference type="AlphaFoldDB" id="A0A0R2I0G5"/>
<dbReference type="PATRIC" id="fig|396268.3.peg.948"/>
<dbReference type="InterPro" id="IPR006626">
    <property type="entry name" value="PbH1"/>
</dbReference>
<evidence type="ECO:0000256" key="2">
    <source>
        <dbReference type="ARBA" id="ARBA00022801"/>
    </source>
</evidence>
<dbReference type="PANTHER" id="PTHR31339:SF9">
    <property type="entry name" value="PLASMIN AND FIBRONECTIN-BINDING PROTEIN A"/>
    <property type="match status" value="1"/>
</dbReference>
<dbReference type="InterPro" id="IPR012334">
    <property type="entry name" value="Pectin_lyas_fold"/>
</dbReference>
<name>A0A0R2I0G5_9LACO</name>
<dbReference type="GO" id="GO:0004650">
    <property type="term" value="F:polygalacturonase activity"/>
    <property type="evidence" value="ECO:0007669"/>
    <property type="project" value="InterPro"/>
</dbReference>
<dbReference type="PANTHER" id="PTHR31339">
    <property type="entry name" value="PECTIN LYASE-RELATED"/>
    <property type="match status" value="1"/>
</dbReference>
<dbReference type="EMBL" id="JQBW01000010">
    <property type="protein sequence ID" value="KRN58488.1"/>
    <property type="molecule type" value="Genomic_DNA"/>
</dbReference>
<dbReference type="SUPFAM" id="SSF51126">
    <property type="entry name" value="Pectin lyase-like"/>
    <property type="match status" value="1"/>
</dbReference>
<accession>A0A0R2I0G5</accession>
<keyword evidence="2 4" id="KW-0378">Hydrolase</keyword>
<comment type="caution">
    <text evidence="5">The sequence shown here is derived from an EMBL/GenBank/DDBJ whole genome shotgun (WGS) entry which is preliminary data.</text>
</comment>
<proteinExistence type="inferred from homology"/>
<comment type="similarity">
    <text evidence="1 4">Belongs to the glycosyl hydrolase 28 family.</text>
</comment>
<dbReference type="InterPro" id="IPR011050">
    <property type="entry name" value="Pectin_lyase_fold/virulence"/>
</dbReference>
<keyword evidence="6" id="KW-1185">Reference proteome</keyword>
<dbReference type="OrthoDB" id="9795222at2"/>
<dbReference type="Proteomes" id="UP000050934">
    <property type="component" value="Unassembled WGS sequence"/>
</dbReference>
<evidence type="ECO:0000313" key="5">
    <source>
        <dbReference type="EMBL" id="KRN58488.1"/>
    </source>
</evidence>
<dbReference type="Gene3D" id="2.160.20.10">
    <property type="entry name" value="Single-stranded right-handed beta-helix, Pectin lyase-like"/>
    <property type="match status" value="1"/>
</dbReference>
<evidence type="ECO:0000313" key="6">
    <source>
        <dbReference type="Proteomes" id="UP000050934"/>
    </source>
</evidence>
<dbReference type="SMART" id="SM00710">
    <property type="entry name" value="PbH1"/>
    <property type="match status" value="4"/>
</dbReference>
<dbReference type="STRING" id="396268.IV45_GL000936"/>
<gene>
    <name evidence="5" type="ORF">IV45_GL000936</name>
</gene>
<evidence type="ECO:0000256" key="1">
    <source>
        <dbReference type="ARBA" id="ARBA00008834"/>
    </source>
</evidence>